<sequence length="298" mass="34506">MVFRLLLTLTLIISACGVKGNPKPPPSFTPSPVENVYVKQYGNNPLVYFYYDKKYTDSNPIKEDIYFVIYKNEKRINPQILSKENLYWFIDTFEKKESCYKVVVKTKRRESLPSKVVCISKKEISSLQLNPPKLELVEDAVEIYLPAVNYPKNIYKVNSKEEFIPTASYTADSEKFVDQNVELDKEYCYYYTLSLANSVETEKSPTVCTVFKDIFPPNPPKRGKIIVKENQATLIWEESDSKDVVGYLIYKNGNLLNQIPLKTYYFTDKSYKKGDTYKVIAVDKANNKSLPLEIKEDE</sequence>
<keyword evidence="2" id="KW-0449">Lipoprotein</keyword>
<dbReference type="PROSITE" id="PS51257">
    <property type="entry name" value="PROKAR_LIPOPROTEIN"/>
    <property type="match status" value="1"/>
</dbReference>
<accession>C1DTC9</accession>
<dbReference type="AlphaFoldDB" id="C1DTC9"/>
<evidence type="ECO:0000313" key="3">
    <source>
        <dbReference type="Proteomes" id="UP000001369"/>
    </source>
</evidence>
<dbReference type="Proteomes" id="UP000001369">
    <property type="component" value="Chromosome"/>
</dbReference>
<dbReference type="OrthoDB" id="11573at2"/>
<protein>
    <submittedName>
        <fullName evidence="2">Putative lipoprotein</fullName>
    </submittedName>
</protein>
<dbReference type="eggNOG" id="ENOG50337VA">
    <property type="taxonomic scope" value="Bacteria"/>
</dbReference>
<feature type="chain" id="PRO_5002906258" evidence="1">
    <location>
        <begin position="21"/>
        <end position="298"/>
    </location>
</feature>
<name>C1DTC9_SULAA</name>
<dbReference type="KEGG" id="saf:SULAZ_0372"/>
<proteinExistence type="predicted"/>
<dbReference type="HOGENOM" id="CLU_902335_0_0_0"/>
<keyword evidence="3" id="KW-1185">Reference proteome</keyword>
<keyword evidence="1" id="KW-0732">Signal</keyword>
<dbReference type="InterPro" id="IPR013783">
    <property type="entry name" value="Ig-like_fold"/>
</dbReference>
<dbReference type="EMBL" id="CP001229">
    <property type="protein sequence ID" value="ACN98403.1"/>
    <property type="molecule type" value="Genomic_DNA"/>
</dbReference>
<feature type="signal peptide" evidence="1">
    <location>
        <begin position="1"/>
        <end position="20"/>
    </location>
</feature>
<reference evidence="2 3" key="1">
    <citation type="journal article" date="2009" name="J. Bacteriol.">
        <title>Complete and draft genome sequences of six members of the Aquificales.</title>
        <authorList>
            <person name="Reysenbach A.L."/>
            <person name="Hamamura N."/>
            <person name="Podar M."/>
            <person name="Griffiths E."/>
            <person name="Ferreira S."/>
            <person name="Hochstein R."/>
            <person name="Heidelberg J."/>
            <person name="Johnson J."/>
            <person name="Mead D."/>
            <person name="Pohorille A."/>
            <person name="Sarmiento M."/>
            <person name="Schweighofer K."/>
            <person name="Seshadri R."/>
            <person name="Voytek M.A."/>
        </authorList>
    </citation>
    <scope>NUCLEOTIDE SEQUENCE [LARGE SCALE GENOMIC DNA]</scope>
    <source>
        <strain evidence="3">Az-Fu1 / DSM 15241 / OCM 825</strain>
    </source>
</reference>
<evidence type="ECO:0000256" key="1">
    <source>
        <dbReference type="SAM" id="SignalP"/>
    </source>
</evidence>
<dbReference type="RefSeq" id="WP_012673728.1">
    <property type="nucleotide sequence ID" value="NC_012438.1"/>
</dbReference>
<dbReference type="STRING" id="204536.SULAZ_0372"/>
<dbReference type="Gene3D" id="2.60.40.10">
    <property type="entry name" value="Immunoglobulins"/>
    <property type="match status" value="1"/>
</dbReference>
<organism evidence="2 3">
    <name type="scientific">Sulfurihydrogenibium azorense (strain DSM 15241 / OCM 825 / Az-Fu1)</name>
    <dbReference type="NCBI Taxonomy" id="204536"/>
    <lineage>
        <taxon>Bacteria</taxon>
        <taxon>Pseudomonadati</taxon>
        <taxon>Aquificota</taxon>
        <taxon>Aquificia</taxon>
        <taxon>Aquificales</taxon>
        <taxon>Hydrogenothermaceae</taxon>
        <taxon>Sulfurihydrogenibium</taxon>
    </lineage>
</organism>
<gene>
    <name evidence="2" type="ordered locus">SULAZ_0372</name>
</gene>
<evidence type="ECO:0000313" key="2">
    <source>
        <dbReference type="EMBL" id="ACN98403.1"/>
    </source>
</evidence>